<evidence type="ECO:0000313" key="3">
    <source>
        <dbReference type="EMBL" id="KAE9220394.1"/>
    </source>
</evidence>
<comment type="caution">
    <text evidence="1">The sequence shown here is derived from an EMBL/GenBank/DDBJ whole genome shotgun (WGS) entry which is preliminary data.</text>
</comment>
<evidence type="ECO:0000313" key="1">
    <source>
        <dbReference type="EMBL" id="KAE9005270.1"/>
    </source>
</evidence>
<dbReference type="Proteomes" id="UP000488956">
    <property type="component" value="Unassembled WGS sequence"/>
</dbReference>
<dbReference type="Proteomes" id="UP000440367">
    <property type="component" value="Unassembled WGS sequence"/>
</dbReference>
<organism evidence="1 5">
    <name type="scientific">Phytophthora fragariae</name>
    <dbReference type="NCBI Taxonomy" id="53985"/>
    <lineage>
        <taxon>Eukaryota</taxon>
        <taxon>Sar</taxon>
        <taxon>Stramenopiles</taxon>
        <taxon>Oomycota</taxon>
        <taxon>Peronosporomycetes</taxon>
        <taxon>Peronosporales</taxon>
        <taxon>Peronosporaceae</taxon>
        <taxon>Phytophthora</taxon>
    </lineage>
</organism>
<dbReference type="Proteomes" id="UP000460718">
    <property type="component" value="Unassembled WGS sequence"/>
</dbReference>
<dbReference type="EMBL" id="QXGD01000915">
    <property type="protein sequence ID" value="KAE9220394.1"/>
    <property type="molecule type" value="Genomic_DNA"/>
</dbReference>
<protein>
    <submittedName>
        <fullName evidence="1">Uncharacterized protein</fullName>
    </submittedName>
</protein>
<dbReference type="AlphaFoldDB" id="A0A6A3KCM7"/>
<evidence type="ECO:0000313" key="6">
    <source>
        <dbReference type="Proteomes" id="UP000488956"/>
    </source>
</evidence>
<name>A0A6A3KCM7_9STRA</name>
<evidence type="ECO:0000313" key="2">
    <source>
        <dbReference type="EMBL" id="KAE9083904.1"/>
    </source>
</evidence>
<accession>A0A6A3KCM7</accession>
<reference evidence="5 6" key="1">
    <citation type="submission" date="2018-09" db="EMBL/GenBank/DDBJ databases">
        <title>Genomic investigation of the strawberry pathogen Phytophthora fragariae indicates pathogenicity is determined by transcriptional variation in three key races.</title>
        <authorList>
            <person name="Adams T.M."/>
            <person name="Armitage A.D."/>
            <person name="Sobczyk M.K."/>
            <person name="Bates H.J."/>
            <person name="Dunwell J.M."/>
            <person name="Nellist C.F."/>
            <person name="Harrison R.J."/>
        </authorList>
    </citation>
    <scope>NUCLEOTIDE SEQUENCE [LARGE SCALE GENOMIC DNA]</scope>
    <source>
        <strain evidence="3 4">BC-1</strain>
        <strain evidence="2 6">ONT-3</strain>
        <strain evidence="1 5">SCRP245</strain>
    </source>
</reference>
<dbReference type="EMBL" id="QXFX01001849">
    <property type="protein sequence ID" value="KAE9083904.1"/>
    <property type="molecule type" value="Genomic_DNA"/>
</dbReference>
<gene>
    <name evidence="3" type="ORF">PF002_g15906</name>
    <name evidence="2" type="ORF">PF010_g21042</name>
    <name evidence="1" type="ORF">PF011_g12108</name>
</gene>
<evidence type="ECO:0000313" key="4">
    <source>
        <dbReference type="Proteomes" id="UP000440367"/>
    </source>
</evidence>
<dbReference type="EMBL" id="QXFW01000692">
    <property type="protein sequence ID" value="KAE9005270.1"/>
    <property type="molecule type" value="Genomic_DNA"/>
</dbReference>
<evidence type="ECO:0000313" key="5">
    <source>
        <dbReference type="Proteomes" id="UP000460718"/>
    </source>
</evidence>
<sequence length="159" mass="17460">MAVRRINAAIRRLDWHEVEAALLRDDDAAPVEVCETSLDDWERYVRSESQYLKSRFMEWRGGRIWIVELPTSIHEKAVSRFDTMMAVGTGNAMGTDLIGGLAAYADEPPAGLAGEQLWEPDCSYGPNDTVVGAVLPNGVIWNDFYTVKVESASALGGPG</sequence>
<proteinExistence type="predicted"/>